<protein>
    <submittedName>
        <fullName evidence="1">Uncharacterized protein</fullName>
    </submittedName>
</protein>
<dbReference type="OrthoDB" id="3872657at2"/>
<dbReference type="Proteomes" id="UP000318416">
    <property type="component" value="Unassembled WGS sequence"/>
</dbReference>
<evidence type="ECO:0000313" key="2">
    <source>
        <dbReference type="Proteomes" id="UP000318416"/>
    </source>
</evidence>
<keyword evidence="2" id="KW-1185">Reference proteome</keyword>
<reference evidence="1 2" key="1">
    <citation type="submission" date="2019-06" db="EMBL/GenBank/DDBJ databases">
        <title>Sequencing the genomes of 1000 actinobacteria strains.</title>
        <authorList>
            <person name="Klenk H.-P."/>
        </authorList>
    </citation>
    <scope>NUCLEOTIDE SEQUENCE [LARGE SCALE GENOMIC DNA]</scope>
    <source>
        <strain evidence="1 2">DSM 41649</strain>
    </source>
</reference>
<dbReference type="EMBL" id="VIVR01000001">
    <property type="protein sequence ID" value="TWE15355.1"/>
    <property type="molecule type" value="Genomic_DNA"/>
</dbReference>
<proteinExistence type="predicted"/>
<dbReference type="RefSeq" id="WP_145786759.1">
    <property type="nucleotide sequence ID" value="NZ_BAAABR010000014.1"/>
</dbReference>
<comment type="caution">
    <text evidence="1">The sequence shown here is derived from an EMBL/GenBank/DDBJ whole genome shotgun (WGS) entry which is preliminary data.</text>
</comment>
<organism evidence="1 2">
    <name type="scientific">Kitasatospora atroaurantiaca</name>
    <dbReference type="NCBI Taxonomy" id="285545"/>
    <lineage>
        <taxon>Bacteria</taxon>
        <taxon>Bacillati</taxon>
        <taxon>Actinomycetota</taxon>
        <taxon>Actinomycetes</taxon>
        <taxon>Kitasatosporales</taxon>
        <taxon>Streptomycetaceae</taxon>
        <taxon>Kitasatospora</taxon>
    </lineage>
</organism>
<sequence length="133" mass="14066">MAVLAIGMVTGISGTAHAGGYGCNGNLVYSQDYYGEGAYTNTVVAHVYGYWDGANNCEVAVKKVFVGQSTRTSLQVWSNTDPNSPKDDTGYFSWYAGPVSVHGIGSCIWDEVAMWDASGNEIAQAHSGAHNCS</sequence>
<evidence type="ECO:0000313" key="1">
    <source>
        <dbReference type="EMBL" id="TWE15355.1"/>
    </source>
</evidence>
<dbReference type="AlphaFoldDB" id="A0A561EIB2"/>
<gene>
    <name evidence="1" type="ORF">FB465_0248</name>
</gene>
<accession>A0A561EIB2</accession>
<name>A0A561EIB2_9ACTN</name>